<dbReference type="NCBIfam" id="NF038083">
    <property type="entry name" value="CU044_5270_fam"/>
    <property type="match status" value="1"/>
</dbReference>
<evidence type="ECO:0008006" key="5">
    <source>
        <dbReference type="Google" id="ProtNLM"/>
    </source>
</evidence>
<evidence type="ECO:0000256" key="2">
    <source>
        <dbReference type="SAM" id="Phobius"/>
    </source>
</evidence>
<feature type="region of interest" description="Disordered" evidence="1">
    <location>
        <begin position="211"/>
        <end position="234"/>
    </location>
</feature>
<evidence type="ECO:0000313" key="3">
    <source>
        <dbReference type="EMBL" id="GIJ60066.1"/>
    </source>
</evidence>
<reference evidence="3" key="1">
    <citation type="submission" date="2021-01" db="EMBL/GenBank/DDBJ databases">
        <title>Whole genome shotgun sequence of Virgisporangium aurantiacum NBRC 16421.</title>
        <authorList>
            <person name="Komaki H."/>
            <person name="Tamura T."/>
        </authorList>
    </citation>
    <scope>NUCLEOTIDE SEQUENCE</scope>
    <source>
        <strain evidence="3">NBRC 16421</strain>
    </source>
</reference>
<keyword evidence="4" id="KW-1185">Reference proteome</keyword>
<name>A0A8J3ZED1_9ACTN</name>
<dbReference type="RefSeq" id="WP_204003854.1">
    <property type="nucleotide sequence ID" value="NZ_BOPG01000050.1"/>
</dbReference>
<feature type="region of interest" description="Disordered" evidence="1">
    <location>
        <begin position="66"/>
        <end position="95"/>
    </location>
</feature>
<keyword evidence="2" id="KW-1133">Transmembrane helix</keyword>
<evidence type="ECO:0000313" key="4">
    <source>
        <dbReference type="Proteomes" id="UP000612585"/>
    </source>
</evidence>
<keyword evidence="2" id="KW-0472">Membrane</keyword>
<dbReference type="AlphaFoldDB" id="A0A8J3ZED1"/>
<organism evidence="3 4">
    <name type="scientific">Virgisporangium aurantiacum</name>
    <dbReference type="NCBI Taxonomy" id="175570"/>
    <lineage>
        <taxon>Bacteria</taxon>
        <taxon>Bacillati</taxon>
        <taxon>Actinomycetota</taxon>
        <taxon>Actinomycetes</taxon>
        <taxon>Micromonosporales</taxon>
        <taxon>Micromonosporaceae</taxon>
        <taxon>Virgisporangium</taxon>
    </lineage>
</organism>
<dbReference type="Proteomes" id="UP000612585">
    <property type="component" value="Unassembled WGS sequence"/>
</dbReference>
<sequence length="421" mass="44556">MDELELLAGARPVSAPSVETVNDARRRLTRQISTKPASRWRVRLLVPVAAGAIAVSAGIVVGAHALRPDPPGPSGANSSRGSARPPDTGPLKPDNRSAHELLFAAAGQTLRRTDPGSGRYWLSSWTEGQLIRVGQQGAEYAIMGRYANSRWYPKTDSFTVSETRWAGAEPASDADKAAWRKAGSPSSWPIDQGPGCPPDPNRNYTVDAAGTSRVSRSDDGAGAGAGVQVRRTPGGEPSQFAVLGEHLTADQVRALPSDPAALRQWLIGVIEKQNLPRQTDVELGESLFGGVQNLLFFNPITPQVRAAAYKVLAGMPGITSLGAVKDGTGRNGVAVSITSNDTVEEQRADSAGPYAVSIVFSPDTGDTLSFETRLLKPADYMSWVPKGALIGYQAVTEMRWTNDEPPAANAPSVVTRGPGEC</sequence>
<comment type="caution">
    <text evidence="3">The sequence shown here is derived from an EMBL/GenBank/DDBJ whole genome shotgun (WGS) entry which is preliminary data.</text>
</comment>
<evidence type="ECO:0000256" key="1">
    <source>
        <dbReference type="SAM" id="MobiDB-lite"/>
    </source>
</evidence>
<feature type="transmembrane region" description="Helical" evidence="2">
    <location>
        <begin position="44"/>
        <end position="66"/>
    </location>
</feature>
<gene>
    <name evidence="3" type="ORF">Vau01_075820</name>
</gene>
<feature type="region of interest" description="Disordered" evidence="1">
    <location>
        <begin position="165"/>
        <end position="196"/>
    </location>
</feature>
<protein>
    <recommendedName>
        <fullName evidence="5">CU044_5270 family protein</fullName>
    </recommendedName>
</protein>
<dbReference type="EMBL" id="BOPG01000050">
    <property type="protein sequence ID" value="GIJ60066.1"/>
    <property type="molecule type" value="Genomic_DNA"/>
</dbReference>
<keyword evidence="2" id="KW-0812">Transmembrane</keyword>
<accession>A0A8J3ZED1</accession>
<proteinExistence type="predicted"/>
<dbReference type="InterPro" id="IPR047789">
    <property type="entry name" value="CU044_5270-like"/>
</dbReference>